<evidence type="ECO:0000313" key="2">
    <source>
        <dbReference type="Proteomes" id="UP000681720"/>
    </source>
</evidence>
<protein>
    <submittedName>
        <fullName evidence="1">Uncharacterized protein</fullName>
    </submittedName>
</protein>
<sequence>MSSNETNAPLEDISTALRAVTKLQNDAEKSEELTLEMLASAIKLAALPTHDEEKLTPATIDDALKLAAKSSSEQKHENLTPESLAIALKLATKVSSTND</sequence>
<evidence type="ECO:0000313" key="1">
    <source>
        <dbReference type="EMBL" id="CAF5212309.1"/>
    </source>
</evidence>
<name>A0A8S3J6Q5_9BILA</name>
<dbReference type="Proteomes" id="UP000681720">
    <property type="component" value="Unassembled WGS sequence"/>
</dbReference>
<comment type="caution">
    <text evidence="1">The sequence shown here is derived from an EMBL/GenBank/DDBJ whole genome shotgun (WGS) entry which is preliminary data.</text>
</comment>
<reference evidence="1" key="1">
    <citation type="submission" date="2021-02" db="EMBL/GenBank/DDBJ databases">
        <authorList>
            <person name="Nowell W R."/>
        </authorList>
    </citation>
    <scope>NUCLEOTIDE SEQUENCE</scope>
</reference>
<dbReference type="AlphaFoldDB" id="A0A8S3J6Q5"/>
<gene>
    <name evidence="1" type="ORF">GIL414_LOCUS80251</name>
</gene>
<accession>A0A8S3J6Q5</accession>
<dbReference type="EMBL" id="CAJOBJ010354417">
    <property type="protein sequence ID" value="CAF5212309.1"/>
    <property type="molecule type" value="Genomic_DNA"/>
</dbReference>
<feature type="non-terminal residue" evidence="1">
    <location>
        <position position="99"/>
    </location>
</feature>
<feature type="non-terminal residue" evidence="1">
    <location>
        <position position="1"/>
    </location>
</feature>
<organism evidence="1 2">
    <name type="scientific">Rotaria magnacalcarata</name>
    <dbReference type="NCBI Taxonomy" id="392030"/>
    <lineage>
        <taxon>Eukaryota</taxon>
        <taxon>Metazoa</taxon>
        <taxon>Spiralia</taxon>
        <taxon>Gnathifera</taxon>
        <taxon>Rotifera</taxon>
        <taxon>Eurotatoria</taxon>
        <taxon>Bdelloidea</taxon>
        <taxon>Philodinida</taxon>
        <taxon>Philodinidae</taxon>
        <taxon>Rotaria</taxon>
    </lineage>
</organism>
<proteinExistence type="predicted"/>